<reference evidence="2 3" key="1">
    <citation type="journal article" date="2021" name="Genome Biol.">
        <title>AFLAP: assembly-free linkage analysis pipeline using k-mers from genome sequencing data.</title>
        <authorList>
            <person name="Fletcher K."/>
            <person name="Zhang L."/>
            <person name="Gil J."/>
            <person name="Han R."/>
            <person name="Cavanaugh K."/>
            <person name="Michelmore R."/>
        </authorList>
    </citation>
    <scope>NUCLEOTIDE SEQUENCE [LARGE SCALE GENOMIC DNA]</scope>
    <source>
        <strain evidence="2 3">SF5</strain>
    </source>
</reference>
<evidence type="ECO:0000256" key="1">
    <source>
        <dbReference type="SAM" id="MobiDB-lite"/>
    </source>
</evidence>
<name>A0A976IJ06_BRELC</name>
<keyword evidence="3" id="KW-1185">Reference proteome</keyword>
<dbReference type="GeneID" id="94352197"/>
<dbReference type="AlphaFoldDB" id="A0A976IJ06"/>
<dbReference type="RefSeq" id="XP_067822166.1">
    <property type="nucleotide sequence ID" value="XM_067966526.1"/>
</dbReference>
<proteinExistence type="predicted"/>
<accession>A0A976IJ06</accession>
<dbReference type="EMBL" id="SHOA02000012">
    <property type="protein sequence ID" value="TDH72667.1"/>
    <property type="molecule type" value="Genomic_DNA"/>
</dbReference>
<dbReference type="OrthoDB" id="10571448at2759"/>
<organism evidence="2 3">
    <name type="scientific">Bremia lactucae</name>
    <name type="common">Lettuce downy mildew</name>
    <dbReference type="NCBI Taxonomy" id="4779"/>
    <lineage>
        <taxon>Eukaryota</taxon>
        <taxon>Sar</taxon>
        <taxon>Stramenopiles</taxon>
        <taxon>Oomycota</taxon>
        <taxon>Peronosporomycetes</taxon>
        <taxon>Peronosporales</taxon>
        <taxon>Peronosporaceae</taxon>
        <taxon>Bremia</taxon>
    </lineage>
</organism>
<feature type="region of interest" description="Disordered" evidence="1">
    <location>
        <begin position="55"/>
        <end position="90"/>
    </location>
</feature>
<dbReference type="KEGG" id="blac:94352197"/>
<comment type="caution">
    <text evidence="2">The sequence shown here is derived from an EMBL/GenBank/DDBJ whole genome shotgun (WGS) entry which is preliminary data.</text>
</comment>
<sequence length="461" mass="49350">MPQAPQPVSGLIFTHLDVADRLRHVTGLANTLAVTTAQLKADGVKNPLLTKISQAPTQAWQSGDTTASTLAGSPTSGATSPRTASPSTDEWSTLEKAGVADHGGLICSYGKSQCSVTAAGSGKSPQTVSAPYAKHSSTIKKPLYATKATVPSHGKQAAMQSKPNPFASYRSNEQRTLAARELENLLGGDHHVAEASPQTGTAVNSSLAAKSSKEQALALARSRVEDAQRAVEDLPSTAAKTKRATNPKRAYYFKAHAQALEEAITNEPTDAGSPTSLADNNAGLLRMDYDYCTASATASRAMAEATNTLKTLTRRLAKITPKLTTASELMAPKSAAPPCKLPAEMAKKDRERSRATIALLLSSHVRQKRGIPRATPHCLRHRGRLRWVRVDMPPPRTPIADGQSSRDLDITMAENTITFGNTMRMGDLNGGSVHHPAQLVFPFLRSWLRQSKKSSRPRQID</sequence>
<dbReference type="Proteomes" id="UP000294530">
    <property type="component" value="Unassembled WGS sequence"/>
</dbReference>
<evidence type="ECO:0000313" key="2">
    <source>
        <dbReference type="EMBL" id="TDH72667.1"/>
    </source>
</evidence>
<evidence type="ECO:0000313" key="3">
    <source>
        <dbReference type="Proteomes" id="UP000294530"/>
    </source>
</evidence>
<protein>
    <submittedName>
        <fullName evidence="2">Uncharacterized protein</fullName>
    </submittedName>
</protein>
<gene>
    <name evidence="2" type="ORF">CCR75_008474</name>
</gene>